<comment type="caution">
    <text evidence="2">The sequence shown here is derived from an EMBL/GenBank/DDBJ whole genome shotgun (WGS) entry which is preliminary data.</text>
</comment>
<dbReference type="EMBL" id="CAJVQB010006646">
    <property type="protein sequence ID" value="CAG8688740.1"/>
    <property type="molecule type" value="Genomic_DNA"/>
</dbReference>
<accession>A0ABN7UW14</accession>
<feature type="region of interest" description="Disordered" evidence="1">
    <location>
        <begin position="32"/>
        <end position="56"/>
    </location>
</feature>
<organism evidence="2 3">
    <name type="scientific">Gigaspora margarita</name>
    <dbReference type="NCBI Taxonomy" id="4874"/>
    <lineage>
        <taxon>Eukaryota</taxon>
        <taxon>Fungi</taxon>
        <taxon>Fungi incertae sedis</taxon>
        <taxon>Mucoromycota</taxon>
        <taxon>Glomeromycotina</taxon>
        <taxon>Glomeromycetes</taxon>
        <taxon>Diversisporales</taxon>
        <taxon>Gigasporaceae</taxon>
        <taxon>Gigaspora</taxon>
    </lineage>
</organism>
<proteinExistence type="predicted"/>
<protein>
    <submittedName>
        <fullName evidence="2">44692_t:CDS:1</fullName>
    </submittedName>
</protein>
<evidence type="ECO:0000256" key="1">
    <source>
        <dbReference type="SAM" id="MobiDB-lite"/>
    </source>
</evidence>
<sequence>MPLKYTESSASLDRQDAFKFTKTLVDTSVIIGSSNGLDNDAQIEDKEHEEDLQPKK</sequence>
<evidence type="ECO:0000313" key="3">
    <source>
        <dbReference type="Proteomes" id="UP000789901"/>
    </source>
</evidence>
<keyword evidence="3" id="KW-1185">Reference proteome</keyword>
<name>A0ABN7UW14_GIGMA</name>
<evidence type="ECO:0000313" key="2">
    <source>
        <dbReference type="EMBL" id="CAG8688740.1"/>
    </source>
</evidence>
<feature type="compositionally biased region" description="Basic and acidic residues" evidence="1">
    <location>
        <begin position="43"/>
        <end position="56"/>
    </location>
</feature>
<gene>
    <name evidence="2" type="ORF">GMARGA_LOCUS11369</name>
</gene>
<reference evidence="2 3" key="1">
    <citation type="submission" date="2021-06" db="EMBL/GenBank/DDBJ databases">
        <authorList>
            <person name="Kallberg Y."/>
            <person name="Tangrot J."/>
            <person name="Rosling A."/>
        </authorList>
    </citation>
    <scope>NUCLEOTIDE SEQUENCE [LARGE SCALE GENOMIC DNA]</scope>
    <source>
        <strain evidence="2 3">120-4 pot B 10/14</strain>
    </source>
</reference>
<dbReference type="Proteomes" id="UP000789901">
    <property type="component" value="Unassembled WGS sequence"/>
</dbReference>